<gene>
    <name evidence="1" type="ORF">BAE44_0009865</name>
</gene>
<dbReference type="PANTHER" id="PTHR36766">
    <property type="entry name" value="PLANT BROAD-SPECTRUM MILDEW RESISTANCE PROTEIN RPW8"/>
    <property type="match status" value="1"/>
</dbReference>
<organism evidence="1 2">
    <name type="scientific">Dichanthelium oligosanthes</name>
    <dbReference type="NCBI Taxonomy" id="888268"/>
    <lineage>
        <taxon>Eukaryota</taxon>
        <taxon>Viridiplantae</taxon>
        <taxon>Streptophyta</taxon>
        <taxon>Embryophyta</taxon>
        <taxon>Tracheophyta</taxon>
        <taxon>Spermatophyta</taxon>
        <taxon>Magnoliopsida</taxon>
        <taxon>Liliopsida</taxon>
        <taxon>Poales</taxon>
        <taxon>Poaceae</taxon>
        <taxon>PACMAD clade</taxon>
        <taxon>Panicoideae</taxon>
        <taxon>Panicodae</taxon>
        <taxon>Paniceae</taxon>
        <taxon>Dichantheliinae</taxon>
        <taxon>Dichanthelium</taxon>
    </lineage>
</organism>
<dbReference type="AlphaFoldDB" id="A0A1E5VVF1"/>
<comment type="caution">
    <text evidence="1">The sequence shown here is derived from an EMBL/GenBank/DDBJ whole genome shotgun (WGS) entry which is preliminary data.</text>
</comment>
<evidence type="ECO:0000313" key="2">
    <source>
        <dbReference type="Proteomes" id="UP000095767"/>
    </source>
</evidence>
<accession>A0A1E5VVF1</accession>
<evidence type="ECO:0000313" key="1">
    <source>
        <dbReference type="EMBL" id="OEL29113.1"/>
    </source>
</evidence>
<dbReference type="STRING" id="888268.A0A1E5VVF1"/>
<dbReference type="Proteomes" id="UP000095767">
    <property type="component" value="Unassembled WGS sequence"/>
</dbReference>
<protein>
    <submittedName>
        <fullName evidence="1">Uncharacterized protein</fullName>
    </submittedName>
</protein>
<dbReference type="SUPFAM" id="SSF52058">
    <property type="entry name" value="L domain-like"/>
    <property type="match status" value="1"/>
</dbReference>
<reference evidence="1 2" key="1">
    <citation type="submission" date="2016-09" db="EMBL/GenBank/DDBJ databases">
        <title>The draft genome of Dichanthelium oligosanthes: A C3 panicoid grass species.</title>
        <authorList>
            <person name="Studer A.J."/>
            <person name="Schnable J.C."/>
            <person name="Brutnell T.P."/>
        </authorList>
    </citation>
    <scope>NUCLEOTIDE SEQUENCE [LARGE SCALE GENOMIC DNA]</scope>
    <source>
        <strain evidence="2">cv. Kellogg 1175</strain>
        <tissue evidence="1">Leaf</tissue>
    </source>
</reference>
<dbReference type="PANTHER" id="PTHR36766:SF40">
    <property type="entry name" value="DISEASE RESISTANCE PROTEIN RGA3"/>
    <property type="match status" value="1"/>
</dbReference>
<dbReference type="Gene3D" id="3.80.10.10">
    <property type="entry name" value="Ribonuclease Inhibitor"/>
    <property type="match status" value="1"/>
</dbReference>
<proteinExistence type="predicted"/>
<dbReference type="EMBL" id="LWDX02028464">
    <property type="protein sequence ID" value="OEL29113.1"/>
    <property type="molecule type" value="Genomic_DNA"/>
</dbReference>
<dbReference type="OrthoDB" id="695275at2759"/>
<dbReference type="InterPro" id="IPR032675">
    <property type="entry name" value="LRR_dom_sf"/>
</dbReference>
<feature type="non-terminal residue" evidence="1">
    <location>
        <position position="1"/>
    </location>
</feature>
<name>A0A1E5VVF1_9POAL</name>
<keyword evidence="2" id="KW-1185">Reference proteome</keyword>
<sequence>AKNVRTFTEEQDKSLCHLTSLQVLDFCYCSDLQSLPNELHCLPSLKKLSIKACPGIQSLPEKGLPASLQELYVSNCSAKLKEQCRKTKNVRCVYVDRHASKFVTICKLLRLYFRYLFPYSKMSIT</sequence>